<accession>Q8TSE4</accession>
<proteinExistence type="predicted"/>
<dbReference type="KEGG" id="mac:MA_0854"/>
<dbReference type="PANTHER" id="PTHR13947:SF37">
    <property type="entry name" value="LD18367P"/>
    <property type="match status" value="1"/>
</dbReference>
<gene>
    <name evidence="3" type="ordered locus">MA_0854</name>
</gene>
<keyword evidence="4" id="KW-1185">Reference proteome</keyword>
<reference evidence="3 4" key="1">
    <citation type="journal article" date="2002" name="Genome Res.">
        <title>The genome of Methanosarcina acetivorans reveals extensive metabolic and physiological diversity.</title>
        <authorList>
            <person name="Galagan J.E."/>
            <person name="Nusbaum C."/>
            <person name="Roy A."/>
            <person name="Endrizzi M.G."/>
            <person name="Macdonald P."/>
            <person name="FitzHugh W."/>
            <person name="Calvo S."/>
            <person name="Engels R."/>
            <person name="Smirnov S."/>
            <person name="Atnoor D."/>
            <person name="Brown A."/>
            <person name="Allen N."/>
            <person name="Naylor J."/>
            <person name="Stange-Thomann N."/>
            <person name="DeArellano K."/>
            <person name="Johnson R."/>
            <person name="Linton L."/>
            <person name="McEwan P."/>
            <person name="McKernan K."/>
            <person name="Talamas J."/>
            <person name="Tirrell A."/>
            <person name="Ye W."/>
            <person name="Zimmer A."/>
            <person name="Barber R.D."/>
            <person name="Cann I."/>
            <person name="Graham D.E."/>
            <person name="Grahame D.A."/>
            <person name="Guss A."/>
            <person name="Hedderich R."/>
            <person name="Ingram-Smith C."/>
            <person name="Kuettner C.H."/>
            <person name="Krzycki J.A."/>
            <person name="Leigh J.A."/>
            <person name="Li W."/>
            <person name="Liu J."/>
            <person name="Mukhopadhyay B."/>
            <person name="Reeve J.N."/>
            <person name="Smith K."/>
            <person name="Springer T.A."/>
            <person name="Umayam L.A."/>
            <person name="White O."/>
            <person name="White R.H."/>
            <person name="de Macario E.C."/>
            <person name="Ferry J.G."/>
            <person name="Jarrell K.F."/>
            <person name="Jing H."/>
            <person name="Macario A.J.L."/>
            <person name="Paulsen I."/>
            <person name="Pritchett M."/>
            <person name="Sowers K.R."/>
            <person name="Swanson R.V."/>
            <person name="Zinder S.H."/>
            <person name="Lander E."/>
            <person name="Metcalf W.W."/>
            <person name="Birren B."/>
        </authorList>
    </citation>
    <scope>NUCLEOTIDE SEQUENCE [LARGE SCALE GENOMIC DNA]</scope>
    <source>
        <strain evidence="4">ATCC 35395 / DSM 2834 / JCM 12185 / C2A</strain>
    </source>
</reference>
<evidence type="ECO:0000256" key="1">
    <source>
        <dbReference type="ARBA" id="ARBA00022679"/>
    </source>
</evidence>
<dbReference type="HOGENOM" id="CLU_105924_1_1_2"/>
<keyword evidence="1" id="KW-0808">Transferase</keyword>
<dbReference type="AlphaFoldDB" id="Q8TSE4"/>
<dbReference type="PhylomeDB" id="Q8TSE4"/>
<organism evidence="3 4">
    <name type="scientific">Methanosarcina acetivorans (strain ATCC 35395 / DSM 2834 / JCM 12185 / C2A)</name>
    <dbReference type="NCBI Taxonomy" id="188937"/>
    <lineage>
        <taxon>Archaea</taxon>
        <taxon>Methanobacteriati</taxon>
        <taxon>Methanobacteriota</taxon>
        <taxon>Stenosarchaea group</taxon>
        <taxon>Methanomicrobia</taxon>
        <taxon>Methanosarcinales</taxon>
        <taxon>Methanosarcinaceae</taxon>
        <taxon>Methanosarcina</taxon>
    </lineage>
</organism>
<dbReference type="PROSITE" id="PS51186">
    <property type="entry name" value="GNAT"/>
    <property type="match status" value="1"/>
</dbReference>
<dbReference type="STRING" id="188937.MA_0854"/>
<dbReference type="Proteomes" id="UP000002487">
    <property type="component" value="Chromosome"/>
</dbReference>
<dbReference type="EnsemblBacteria" id="AAM04293">
    <property type="protein sequence ID" value="AAM04293"/>
    <property type="gene ID" value="MA_0854"/>
</dbReference>
<dbReference type="CDD" id="cd04301">
    <property type="entry name" value="NAT_SF"/>
    <property type="match status" value="1"/>
</dbReference>
<protein>
    <submittedName>
        <fullName evidence="3">N-acetyltransferase</fullName>
    </submittedName>
</protein>
<dbReference type="PANTHER" id="PTHR13947">
    <property type="entry name" value="GNAT FAMILY N-ACETYLTRANSFERASE"/>
    <property type="match status" value="1"/>
</dbReference>
<dbReference type="GO" id="GO:0008080">
    <property type="term" value="F:N-acetyltransferase activity"/>
    <property type="evidence" value="ECO:0000318"/>
    <property type="project" value="GO_Central"/>
</dbReference>
<evidence type="ECO:0000313" key="3">
    <source>
        <dbReference type="EMBL" id="AAM04293.1"/>
    </source>
</evidence>
<feature type="domain" description="N-acetyltransferase" evidence="2">
    <location>
        <begin position="29"/>
        <end position="184"/>
    </location>
</feature>
<dbReference type="Gene3D" id="3.40.630.30">
    <property type="match status" value="1"/>
</dbReference>
<dbReference type="InterPro" id="IPR016181">
    <property type="entry name" value="Acyl_CoA_acyltransferase"/>
</dbReference>
<dbReference type="InterPro" id="IPR050769">
    <property type="entry name" value="NAT_camello-type"/>
</dbReference>
<dbReference type="SUPFAM" id="SSF55729">
    <property type="entry name" value="Acyl-CoA N-acyltransferases (Nat)"/>
    <property type="match status" value="1"/>
</dbReference>
<dbReference type="EMBL" id="AE010299">
    <property type="protein sequence ID" value="AAM04293.1"/>
    <property type="molecule type" value="Genomic_DNA"/>
</dbReference>
<dbReference type="InterPro" id="IPR000182">
    <property type="entry name" value="GNAT_dom"/>
</dbReference>
<dbReference type="InParanoid" id="Q8TSE4"/>
<sequence>MIRLPGSEVFINRMVAIRNIMDSQKDKDVTIRTQKPGDAGYIAYRHCVLYEKEYGLGGTFEHYVLDSFAKYIEHRPAGEIWVAECNGQIVGSIGIVSTDKSTAQLRWFLIEPEFRGIGLGRQLMIRAVDYCKQKKFSRVFLWTIQSLKISHHLYSSFGFIPVEQAVNNTWKKGVVEERWELLLKPA</sequence>
<name>Q8TSE4_METAC</name>
<evidence type="ECO:0000313" key="4">
    <source>
        <dbReference type="Proteomes" id="UP000002487"/>
    </source>
</evidence>
<dbReference type="Pfam" id="PF00583">
    <property type="entry name" value="Acetyltransf_1"/>
    <property type="match status" value="1"/>
</dbReference>
<evidence type="ECO:0000259" key="2">
    <source>
        <dbReference type="PROSITE" id="PS51186"/>
    </source>
</evidence>